<name>T1BMP7_9ZZZZ</name>
<protein>
    <submittedName>
        <fullName evidence="2">Uncharacterized protein</fullName>
    </submittedName>
</protein>
<dbReference type="EMBL" id="AUZZ01009766">
    <property type="protein sequence ID" value="EQD32587.1"/>
    <property type="molecule type" value="Genomic_DNA"/>
</dbReference>
<proteinExistence type="predicted"/>
<accession>T1BMP7</accession>
<evidence type="ECO:0000313" key="1">
    <source>
        <dbReference type="EMBL" id="EQD32587.1"/>
    </source>
</evidence>
<dbReference type="Gene3D" id="3.30.310.70">
    <property type="entry name" value="TT1751-like domain"/>
    <property type="match status" value="1"/>
</dbReference>
<gene>
    <name evidence="2" type="ORF">B1B_04662</name>
    <name evidence="1" type="ORF">B2A_13482</name>
</gene>
<dbReference type="SUPFAM" id="SSF103247">
    <property type="entry name" value="TT1751-like"/>
    <property type="match status" value="1"/>
</dbReference>
<comment type="caution">
    <text evidence="2">The sequence shown here is derived from an EMBL/GenBank/DDBJ whole genome shotgun (WGS) entry which is preliminary data.</text>
</comment>
<dbReference type="AlphaFoldDB" id="T1BMP7"/>
<evidence type="ECO:0000313" key="2">
    <source>
        <dbReference type="EMBL" id="EQD71062.1"/>
    </source>
</evidence>
<organism evidence="2">
    <name type="scientific">mine drainage metagenome</name>
    <dbReference type="NCBI Taxonomy" id="410659"/>
    <lineage>
        <taxon>unclassified sequences</taxon>
        <taxon>metagenomes</taxon>
        <taxon>ecological metagenomes</taxon>
    </lineage>
</organism>
<reference evidence="2" key="2">
    <citation type="journal article" date="2014" name="ISME J.">
        <title>Microbial stratification in low pH oxic and suboxic macroscopic growths along an acid mine drainage.</title>
        <authorList>
            <person name="Mendez-Garcia C."/>
            <person name="Mesa V."/>
            <person name="Sprenger R.R."/>
            <person name="Richter M."/>
            <person name="Diez M.S."/>
            <person name="Solano J."/>
            <person name="Bargiela R."/>
            <person name="Golyshina O.V."/>
            <person name="Manteca A."/>
            <person name="Ramos J.L."/>
            <person name="Gallego J.R."/>
            <person name="Llorente I."/>
            <person name="Martins Dos Santos V.A."/>
            <person name="Jensen O.N."/>
            <person name="Pelaez A.I."/>
            <person name="Sanchez J."/>
            <person name="Ferrer M."/>
        </authorList>
    </citation>
    <scope>NUCLEOTIDE SEQUENCE</scope>
</reference>
<dbReference type="InterPro" id="IPR035923">
    <property type="entry name" value="TT1751-like_sf"/>
</dbReference>
<sequence length="313" mass="33388">MLLPLLGLNQASAAERLKPFELAYTTSGDMAQVVTQVEKRLTDHGFKIVGSYAPYTNAAFPEGETVSAEVIGVTNPALLAAAAETRFGGYAAVQRVTVTQVTSKGATQIQVAYTNPTYMANAYRLKNNLTDVAVDLGKALGTQQAYGSRKGLTASDLRDYHYKFLMPYFDDPHHLAKYDSHEQAVSAVKAGLAAHNGGTSEVYEVAIPGKQQTVFGVALSGPAGNKCSGDQYIMSRIDFKAPKSTGHLPYDILVSGDRVYALAVKFRIAINFPDLSMMGSNSFMSIMCAPGAIEKALKEAARGTAAATSTQHS</sequence>
<reference evidence="2" key="1">
    <citation type="submission" date="2013-08" db="EMBL/GenBank/DDBJ databases">
        <authorList>
            <person name="Mendez C."/>
            <person name="Richter M."/>
            <person name="Ferrer M."/>
            <person name="Sanchez J."/>
        </authorList>
    </citation>
    <scope>NUCLEOTIDE SEQUENCE</scope>
</reference>
<dbReference type="EMBL" id="AUZY01002918">
    <property type="protein sequence ID" value="EQD71062.1"/>
    <property type="molecule type" value="Genomic_DNA"/>
</dbReference>